<keyword evidence="8" id="KW-0130">Cell adhesion</keyword>
<reference evidence="15 16" key="1">
    <citation type="journal article" date="2011" name="Proc. Natl. Acad. Sci. U.S.A.">
        <title>Evolutionary erosion of yeast sex chromosomes by mating-type switching accidents.</title>
        <authorList>
            <person name="Gordon J.L."/>
            <person name="Armisen D."/>
            <person name="Proux-Wera E."/>
            <person name="Oheigeartaigh S.S."/>
            <person name="Byrne K.P."/>
            <person name="Wolfe K.H."/>
        </authorList>
    </citation>
    <scope>NUCLEOTIDE SEQUENCE [LARGE SCALE GENOMIC DNA]</scope>
    <source>
        <strain evidence="16">ATCC 24235 / CBS 4417 / NBRC 1672 / NRRL Y-8282 / UCD 70-5</strain>
    </source>
</reference>
<dbReference type="SUPFAM" id="SSF49401">
    <property type="entry name" value="Bacterial adhesins"/>
    <property type="match status" value="1"/>
</dbReference>
<sequence length="793" mass="85190">MTAKYFKFLLSLFLLSVAFAAELTNVTYSGLEFTPETSDHTPNNGWVASFNFDLDSATIVEPGDYFDLKFPYIYRVKFNGQSTELPITLQDGTEVFTCNVLQQGASQYLESIVRCTSKVALSDQETLSGSISFSVSFNAGGSASEVDIEGAQYFKSGTNEVTALGGITAEISFNAVDFNYDLYYAIRSIPSESFGSYYLSMVCPNGYLLGGTQDINYDFGNDGFTLDCATPEVFLSDNFNDFWFLKAYESADANVICMGNDLNIEMSQADAGYGLWIDAQQSFPSDATAVTHFVSAKYSCTDTLASTKYTNKIQTTIVYEIYGGTANAVALLDTIDIPVTVTSSTTTGWTGTYTTTYSTETTVTTGTDGLTTTEIIYHVETPSTIITSTTTTGWTGTYTTTYSTETTVTTGTDGLTTTEIIYHVETPSTIITSTTTTGWTGTYTTTYSTETTVTTGTDGLTTTEIIYHVETPSTIITSTTTTGWTGTYTTTYSTETTVTTGTDGLTTTEIIYHVETPSTIITSTTTTTTGWTGTYTTTYSTETTVTTGTDGLITTEIIYHVETPSTIITSTTTTTTGWTGTYTTTYSTETTVTTGTDGLITTEIIYHVETPSNTYDKNLPPALASTTTSTLHNLVFLTTTFCPESSSDSLSFGNKFNSGNIGNSSNKVTNLTTSATSTVSTISTISTASTISTSSTATTTSMTSSSTISNILVTKNTSTLSIETYVPHITTQTLYTQESSETSLVTSYPSLEVYSESSTTTSYSLSIFEDMALQTKTNLGSIVIALLSFLLLV</sequence>
<protein>
    <recommendedName>
        <fullName evidence="14">Agglutinin-like protein N-terminal domain-containing protein</fullName>
    </recommendedName>
</protein>
<dbReference type="SMART" id="SM01056">
    <property type="entry name" value="Candida_ALS_N"/>
    <property type="match status" value="1"/>
</dbReference>
<dbReference type="RefSeq" id="XP_003688297.1">
    <property type="nucleotide sequence ID" value="XM_003688249.1"/>
</dbReference>
<dbReference type="InterPro" id="IPR033504">
    <property type="entry name" value="ALS"/>
</dbReference>
<evidence type="ECO:0000256" key="9">
    <source>
        <dbReference type="ARBA" id="ARBA00023136"/>
    </source>
</evidence>
<dbReference type="Proteomes" id="UP000005666">
    <property type="component" value="Chromosome 14"/>
</dbReference>
<dbReference type="KEGG" id="tpf:TPHA_0N00820"/>
<organism evidence="15 16">
    <name type="scientific">Tetrapisispora phaffii (strain ATCC 24235 / CBS 4417 / NBRC 1672 / NRRL Y-8282 / UCD 70-5)</name>
    <name type="common">Yeast</name>
    <name type="synonym">Fabospora phaffii</name>
    <dbReference type="NCBI Taxonomy" id="1071381"/>
    <lineage>
        <taxon>Eukaryota</taxon>
        <taxon>Fungi</taxon>
        <taxon>Dikarya</taxon>
        <taxon>Ascomycota</taxon>
        <taxon>Saccharomycotina</taxon>
        <taxon>Saccharomycetes</taxon>
        <taxon>Saccharomycetales</taxon>
        <taxon>Saccharomycetaceae</taxon>
        <taxon>Tetrapisispora</taxon>
    </lineage>
</organism>
<keyword evidence="12" id="KW-0449">Lipoprotein</keyword>
<evidence type="ECO:0000256" key="6">
    <source>
        <dbReference type="ARBA" id="ARBA00022729"/>
    </source>
</evidence>
<dbReference type="AlphaFoldDB" id="G8C135"/>
<evidence type="ECO:0000256" key="1">
    <source>
        <dbReference type="ARBA" id="ARBA00004191"/>
    </source>
</evidence>
<keyword evidence="5" id="KW-0336">GPI-anchor</keyword>
<dbReference type="InterPro" id="IPR008966">
    <property type="entry name" value="Adhesion_dom_sf"/>
</dbReference>
<evidence type="ECO:0000256" key="7">
    <source>
        <dbReference type="ARBA" id="ARBA00022737"/>
    </source>
</evidence>
<dbReference type="EMBL" id="HE612869">
    <property type="protein sequence ID" value="CCE65863.1"/>
    <property type="molecule type" value="Genomic_DNA"/>
</dbReference>
<evidence type="ECO:0000256" key="5">
    <source>
        <dbReference type="ARBA" id="ARBA00022622"/>
    </source>
</evidence>
<keyword evidence="6 13" id="KW-0732">Signal</keyword>
<evidence type="ECO:0000256" key="4">
    <source>
        <dbReference type="ARBA" id="ARBA00022525"/>
    </source>
</evidence>
<accession>G8C135</accession>
<evidence type="ECO:0000259" key="14">
    <source>
        <dbReference type="SMART" id="SM01056"/>
    </source>
</evidence>
<dbReference type="eggNOG" id="ENOG502RGCG">
    <property type="taxonomic scope" value="Eukaryota"/>
</dbReference>
<keyword evidence="10" id="KW-1015">Disulfide bond</keyword>
<dbReference type="OMA" id="IIIHVET"/>
<keyword evidence="7" id="KW-0677">Repeat</keyword>
<evidence type="ECO:0000313" key="16">
    <source>
        <dbReference type="Proteomes" id="UP000005666"/>
    </source>
</evidence>
<dbReference type="GO" id="GO:0098552">
    <property type="term" value="C:side of membrane"/>
    <property type="evidence" value="ECO:0007669"/>
    <property type="project" value="UniProtKB-KW"/>
</dbReference>
<proteinExistence type="predicted"/>
<dbReference type="InterPro" id="IPR043063">
    <property type="entry name" value="Agglutinin-like_N_N2"/>
</dbReference>
<evidence type="ECO:0000256" key="2">
    <source>
        <dbReference type="ARBA" id="ARBA00004589"/>
    </source>
</evidence>
<dbReference type="Pfam" id="PF00624">
    <property type="entry name" value="Flocculin"/>
    <property type="match status" value="6"/>
</dbReference>
<dbReference type="STRING" id="1071381.G8C135"/>
<feature type="domain" description="Agglutinin-like protein N-terminal" evidence="14">
    <location>
        <begin position="51"/>
        <end position="300"/>
    </location>
</feature>
<evidence type="ECO:0000256" key="11">
    <source>
        <dbReference type="ARBA" id="ARBA00023180"/>
    </source>
</evidence>
<feature type="chain" id="PRO_5003508794" description="Agglutinin-like protein N-terminal domain-containing protein" evidence="13">
    <location>
        <begin position="21"/>
        <end position="793"/>
    </location>
</feature>
<evidence type="ECO:0000256" key="10">
    <source>
        <dbReference type="ARBA" id="ARBA00023157"/>
    </source>
</evidence>
<dbReference type="HOGENOM" id="CLU_019475_0_0_1"/>
<dbReference type="GeneID" id="11532109"/>
<name>G8C135_TETPH</name>
<evidence type="ECO:0000256" key="12">
    <source>
        <dbReference type="ARBA" id="ARBA00023288"/>
    </source>
</evidence>
<dbReference type="InterPro" id="IPR001389">
    <property type="entry name" value="Flocculin"/>
</dbReference>
<keyword evidence="16" id="KW-1185">Reference proteome</keyword>
<keyword evidence="4" id="KW-0964">Secreted</keyword>
<evidence type="ECO:0000313" key="15">
    <source>
        <dbReference type="EMBL" id="CCE65863.1"/>
    </source>
</evidence>
<evidence type="ECO:0000256" key="8">
    <source>
        <dbReference type="ARBA" id="ARBA00022889"/>
    </source>
</evidence>
<dbReference type="PANTHER" id="PTHR33793:SF2">
    <property type="entry name" value="AGGLUTININ-LIKE PROTEIN 6"/>
    <property type="match status" value="1"/>
</dbReference>
<dbReference type="Pfam" id="PF11766">
    <property type="entry name" value="Candida_ALS_N"/>
    <property type="match status" value="1"/>
</dbReference>
<evidence type="ECO:0000256" key="3">
    <source>
        <dbReference type="ARBA" id="ARBA00022512"/>
    </source>
</evidence>
<feature type="signal peptide" evidence="13">
    <location>
        <begin position="1"/>
        <end position="20"/>
    </location>
</feature>
<dbReference type="PANTHER" id="PTHR33793">
    <property type="entry name" value="ALPHA-AGGLUTININ"/>
    <property type="match status" value="1"/>
</dbReference>
<dbReference type="InterPro" id="IPR024672">
    <property type="entry name" value="Agglutinin-like_N"/>
</dbReference>
<evidence type="ECO:0000256" key="13">
    <source>
        <dbReference type="SAM" id="SignalP"/>
    </source>
</evidence>
<dbReference type="OrthoDB" id="3981162at2759"/>
<keyword evidence="3" id="KW-0134">Cell wall</keyword>
<comment type="subcellular location">
    <subcellularLocation>
        <location evidence="2">Membrane</location>
        <topology evidence="2">Lipid-anchor</topology>
        <topology evidence="2">GPI-anchor</topology>
    </subcellularLocation>
    <subcellularLocation>
        <location evidence="1">Secreted</location>
        <location evidence="1">Cell wall</location>
    </subcellularLocation>
</comment>
<keyword evidence="9" id="KW-0472">Membrane</keyword>
<dbReference type="Gene3D" id="2.60.40.2430">
    <property type="entry name" value="Agglutinin-like protein, N-terminal domain, N2 subdomain"/>
    <property type="match status" value="1"/>
</dbReference>
<dbReference type="InterPro" id="IPR011252">
    <property type="entry name" value="Fibrogen-bd_dom1"/>
</dbReference>
<gene>
    <name evidence="15" type="primary">TPHA0N00820</name>
    <name evidence="15" type="ordered locus">TPHA_0N00820</name>
</gene>
<keyword evidence="11" id="KW-0325">Glycoprotein</keyword>
<dbReference type="GO" id="GO:0000128">
    <property type="term" value="P:flocculation"/>
    <property type="evidence" value="ECO:0007669"/>
    <property type="project" value="InterPro"/>
</dbReference>
<dbReference type="Gene3D" id="2.60.40.1280">
    <property type="match status" value="1"/>
</dbReference>